<dbReference type="EMBL" id="JQAX01000001">
    <property type="protein sequence ID" value="KRN33482.1"/>
    <property type="molecule type" value="Genomic_DNA"/>
</dbReference>
<gene>
    <name evidence="3" type="ORF">IV68_GL000285</name>
</gene>
<reference evidence="3 4" key="1">
    <citation type="journal article" date="2015" name="Genome Announc.">
        <title>Expanding the biotechnology potential of lactobacilli through comparative genomics of 213 strains and associated genera.</title>
        <authorList>
            <person name="Sun Z."/>
            <person name="Harris H.M."/>
            <person name="McCann A."/>
            <person name="Guo C."/>
            <person name="Argimon S."/>
            <person name="Zhang W."/>
            <person name="Yang X."/>
            <person name="Jeffery I.B."/>
            <person name="Cooney J.C."/>
            <person name="Kagawa T.F."/>
            <person name="Liu W."/>
            <person name="Song Y."/>
            <person name="Salvetti E."/>
            <person name="Wrobel A."/>
            <person name="Rasinkangas P."/>
            <person name="Parkhill J."/>
            <person name="Rea M.C."/>
            <person name="O'Sullivan O."/>
            <person name="Ritari J."/>
            <person name="Douillard F.P."/>
            <person name="Paul Ross R."/>
            <person name="Yang R."/>
            <person name="Briner A.E."/>
            <person name="Felis G.E."/>
            <person name="de Vos W.M."/>
            <person name="Barrangou R."/>
            <person name="Klaenhammer T.R."/>
            <person name="Caufield P.W."/>
            <person name="Cui Y."/>
            <person name="Zhang H."/>
            <person name="O'Toole P.W."/>
        </authorList>
    </citation>
    <scope>NUCLEOTIDE SEQUENCE [LARGE SCALE GENOMIC DNA]</scope>
    <source>
        <strain evidence="3 4">DSM 20190</strain>
    </source>
</reference>
<accession>A0A0R2G8G9</accession>
<evidence type="ECO:0000256" key="1">
    <source>
        <dbReference type="ARBA" id="ARBA00022679"/>
    </source>
</evidence>
<dbReference type="InterPro" id="IPR052899">
    <property type="entry name" value="Class-I_DAHP_synthase"/>
</dbReference>
<organism evidence="3 4">
    <name type="scientific">Weissella halotolerans DSM 20190</name>
    <dbReference type="NCBI Taxonomy" id="1123500"/>
    <lineage>
        <taxon>Bacteria</taxon>
        <taxon>Bacillati</taxon>
        <taxon>Bacillota</taxon>
        <taxon>Bacilli</taxon>
        <taxon>Lactobacillales</taxon>
        <taxon>Lactobacillaceae</taxon>
        <taxon>Weissella</taxon>
    </lineage>
</organism>
<dbReference type="GO" id="GO:0009073">
    <property type="term" value="P:aromatic amino acid family biosynthetic process"/>
    <property type="evidence" value="ECO:0007669"/>
    <property type="project" value="InterPro"/>
</dbReference>
<evidence type="ECO:0000313" key="4">
    <source>
        <dbReference type="Proteomes" id="UP000051296"/>
    </source>
</evidence>
<dbReference type="InterPro" id="IPR006218">
    <property type="entry name" value="DAHP1/KDSA"/>
</dbReference>
<dbReference type="PANTHER" id="PTHR43018">
    <property type="entry name" value="PHOSPHO-2-DEHYDRO-3-DEOXYHEPTONATE ALDOLASE"/>
    <property type="match status" value="1"/>
</dbReference>
<dbReference type="RefSeq" id="WP_022791023.1">
    <property type="nucleotide sequence ID" value="NZ_ATUU01000001.1"/>
</dbReference>
<dbReference type="NCBIfam" id="NF009239">
    <property type="entry name" value="PRK12595.1"/>
    <property type="match status" value="1"/>
</dbReference>
<dbReference type="Pfam" id="PF00793">
    <property type="entry name" value="DAHP_synth_1"/>
    <property type="match status" value="1"/>
</dbReference>
<evidence type="ECO:0000313" key="3">
    <source>
        <dbReference type="EMBL" id="KRN33482.1"/>
    </source>
</evidence>
<dbReference type="AlphaFoldDB" id="A0A0R2G8G9"/>
<dbReference type="Proteomes" id="UP000051296">
    <property type="component" value="Unassembled WGS sequence"/>
</dbReference>
<evidence type="ECO:0000259" key="2">
    <source>
        <dbReference type="Pfam" id="PF00793"/>
    </source>
</evidence>
<keyword evidence="4" id="KW-1185">Reference proteome</keyword>
<protein>
    <submittedName>
        <fullName evidence="3">3-deoxy-7-phosphoheptulonate synthase</fullName>
    </submittedName>
</protein>
<dbReference type="STRING" id="1123500.GCA_000420365_00218"/>
<dbReference type="GO" id="GO:0016740">
    <property type="term" value="F:transferase activity"/>
    <property type="evidence" value="ECO:0007669"/>
    <property type="project" value="UniProtKB-KW"/>
</dbReference>
<sequence length="337" mass="36062">MIIQAPDAPKAQQLAQQLARQLDPKDPLHPVYVQADRLALAGIKELPAKSLALLQQAGATILDKRQTAVRASRLLHPQNTVIKTPHSEIGGPDLTLMAGPDAIESPEHVLAMGQAAKAAGATILRGGAFKPRTSPYSYQGSGEAGLKALRMAADQLEMDVVTEIMDSADLALIDPYTDIFQVGTRNMQNFALLKALGRQTKPVLLKRGMSASIDDFLNAAEYILAGGNQAVILMERGIRTFDHHYTRNTFDVGAIPVLKRLTHLPILADSSHATGDRRLVTPVALAAVAAGAQGLMTELHDHPANALVDGAQAITPATYQTLTRQAVAIHQVVEQDD</sequence>
<dbReference type="PANTHER" id="PTHR43018:SF2">
    <property type="entry name" value="PHOSPHO-2-DEHYDRO-3-DEOXYHEPTONATE ALDOLASE"/>
    <property type="match status" value="1"/>
</dbReference>
<keyword evidence="1" id="KW-0808">Transferase</keyword>
<dbReference type="InParanoid" id="A0A0R2G8G9"/>
<dbReference type="NCBIfam" id="NF006421">
    <property type="entry name" value="PRK08673.1"/>
    <property type="match status" value="1"/>
</dbReference>
<dbReference type="InterPro" id="IPR006268">
    <property type="entry name" value="DAHP_syn_2"/>
</dbReference>
<dbReference type="PATRIC" id="fig|1123500.6.peg.284"/>
<comment type="caution">
    <text evidence="3">The sequence shown here is derived from an EMBL/GenBank/DDBJ whole genome shotgun (WGS) entry which is preliminary data.</text>
</comment>
<dbReference type="InterPro" id="IPR013785">
    <property type="entry name" value="Aldolase_TIM"/>
</dbReference>
<feature type="domain" description="DAHP synthetase I/KDSA" evidence="2">
    <location>
        <begin position="90"/>
        <end position="326"/>
    </location>
</feature>
<dbReference type="NCBIfam" id="TIGR01361">
    <property type="entry name" value="DAHP_synth_Bsub"/>
    <property type="match status" value="1"/>
</dbReference>
<dbReference type="eggNOG" id="COG2876">
    <property type="taxonomic scope" value="Bacteria"/>
</dbReference>
<dbReference type="GO" id="GO:0016832">
    <property type="term" value="F:aldehyde-lyase activity"/>
    <property type="evidence" value="ECO:0007669"/>
    <property type="project" value="InterPro"/>
</dbReference>
<dbReference type="SUPFAM" id="SSF51569">
    <property type="entry name" value="Aldolase"/>
    <property type="match status" value="1"/>
</dbReference>
<name>A0A0R2G8G9_9LACO</name>
<dbReference type="Gene3D" id="3.20.20.70">
    <property type="entry name" value="Aldolase class I"/>
    <property type="match status" value="1"/>
</dbReference>
<dbReference type="OrthoDB" id="9780456at2"/>
<proteinExistence type="predicted"/>
<dbReference type="FunCoup" id="A0A0R2G8G9">
    <property type="interactions" value="235"/>
</dbReference>